<evidence type="ECO:0000313" key="1">
    <source>
        <dbReference type="EMBL" id="EHM52318.1"/>
    </source>
</evidence>
<protein>
    <submittedName>
        <fullName evidence="1">Uncharacterized protein</fullName>
    </submittedName>
</protein>
<sequence>MPCHQATLSDGDRAALQRAIDSGVLPFSPACHPRNWWLDANRDAALWATPAADTAPLDFLWHYYLRVHGEYYRFLPEAEPLISARITLYKRKETLPTNGHGETRENIIATLKQALVAKTASGEHEVFFNF</sequence>
<dbReference type="HOGENOM" id="CLU_1934246_0_0_6"/>
<comment type="caution">
    <text evidence="1">The sequence shown here is derived from an EMBL/GenBank/DDBJ whole genome shotgun (WGS) entry which is preliminary data.</text>
</comment>
<dbReference type="AlphaFoldDB" id="G9ZHY3"/>
<dbReference type="RefSeq" id="WP_006986386.1">
    <property type="nucleotide sequence ID" value="NZ_JH417954.1"/>
</dbReference>
<dbReference type="EMBL" id="AGCM01000141">
    <property type="protein sequence ID" value="EHM52318.1"/>
    <property type="molecule type" value="Genomic_DNA"/>
</dbReference>
<dbReference type="Proteomes" id="UP000004750">
    <property type="component" value="Unassembled WGS sequence"/>
</dbReference>
<reference evidence="1 2" key="1">
    <citation type="submission" date="2011-08" db="EMBL/GenBank/DDBJ databases">
        <authorList>
            <person name="Weinstock G."/>
            <person name="Sodergren E."/>
            <person name="Clifton S."/>
            <person name="Fulton L."/>
            <person name="Fulton B."/>
            <person name="Courtney L."/>
            <person name="Fronick C."/>
            <person name="Harrison M."/>
            <person name="Strong C."/>
            <person name="Farmer C."/>
            <person name="Delahaunty K."/>
            <person name="Markovic C."/>
            <person name="Hall O."/>
            <person name="Minx P."/>
            <person name="Tomlinson C."/>
            <person name="Mitreva M."/>
            <person name="Hou S."/>
            <person name="Chen J."/>
            <person name="Wollam A."/>
            <person name="Pepin K.H."/>
            <person name="Johnson M."/>
            <person name="Bhonagiri V."/>
            <person name="Zhang X."/>
            <person name="Suruliraj S."/>
            <person name="Warren W."/>
            <person name="Chinwalla A."/>
            <person name="Mardis E.R."/>
            <person name="Wilson R.K."/>
        </authorList>
    </citation>
    <scope>NUCLEOTIDE SEQUENCE [LARGE SCALE GENOMIC DNA]</scope>
    <source>
        <strain evidence="1 2">F0432</strain>
    </source>
</reference>
<name>G9ZHY3_9GAMM</name>
<organism evidence="1 2">
    <name type="scientific">Cardiobacterium valvarum F0432</name>
    <dbReference type="NCBI Taxonomy" id="797473"/>
    <lineage>
        <taxon>Bacteria</taxon>
        <taxon>Pseudomonadati</taxon>
        <taxon>Pseudomonadota</taxon>
        <taxon>Gammaproteobacteria</taxon>
        <taxon>Cardiobacteriales</taxon>
        <taxon>Cardiobacteriaceae</taxon>
        <taxon>Cardiobacterium</taxon>
    </lineage>
</organism>
<dbReference type="STRING" id="797473.HMPREF9080_02392"/>
<gene>
    <name evidence="1" type="ORF">HMPREF9080_02392</name>
</gene>
<proteinExistence type="predicted"/>
<evidence type="ECO:0000313" key="2">
    <source>
        <dbReference type="Proteomes" id="UP000004750"/>
    </source>
</evidence>
<accession>G9ZHY3</accession>